<gene>
    <name evidence="2" type="ORF">SAMN05421548_111117</name>
</gene>
<name>A0A1G6Q9K2_9BURK</name>
<evidence type="ECO:0000313" key="2">
    <source>
        <dbReference type="EMBL" id="SDC88366.1"/>
    </source>
</evidence>
<dbReference type="STRING" id="416944.SAMN05421548_111117"/>
<organism evidence="2 3">
    <name type="scientific">Paraburkholderia lycopersici</name>
    <dbReference type="NCBI Taxonomy" id="416944"/>
    <lineage>
        <taxon>Bacteria</taxon>
        <taxon>Pseudomonadati</taxon>
        <taxon>Pseudomonadota</taxon>
        <taxon>Betaproteobacteria</taxon>
        <taxon>Burkholderiales</taxon>
        <taxon>Burkholderiaceae</taxon>
        <taxon>Paraburkholderia</taxon>
    </lineage>
</organism>
<evidence type="ECO:0000313" key="3">
    <source>
        <dbReference type="Proteomes" id="UP000198908"/>
    </source>
</evidence>
<feature type="domain" description="Amidase" evidence="1">
    <location>
        <begin position="40"/>
        <end position="449"/>
    </location>
</feature>
<dbReference type="PANTHER" id="PTHR11895:SF169">
    <property type="entry name" value="GLUTAMYL-TRNA(GLN) AMIDOTRANSFERASE"/>
    <property type="match status" value="1"/>
</dbReference>
<dbReference type="InterPro" id="IPR036928">
    <property type="entry name" value="AS_sf"/>
</dbReference>
<dbReference type="NCBIfam" id="NF006043">
    <property type="entry name" value="PRK08186.1"/>
    <property type="match status" value="1"/>
</dbReference>
<dbReference type="OrthoDB" id="8872210at2"/>
<keyword evidence="3" id="KW-1185">Reference proteome</keyword>
<accession>A0A1G6Q9K2</accession>
<dbReference type="InterPro" id="IPR000120">
    <property type="entry name" value="Amidase"/>
</dbReference>
<dbReference type="Gene3D" id="3.90.1300.10">
    <property type="entry name" value="Amidase signature (AS) domain"/>
    <property type="match status" value="1"/>
</dbReference>
<dbReference type="GO" id="GO:0016787">
    <property type="term" value="F:hydrolase activity"/>
    <property type="evidence" value="ECO:0007669"/>
    <property type="project" value="UniProtKB-KW"/>
</dbReference>
<dbReference type="PANTHER" id="PTHR11895">
    <property type="entry name" value="TRANSAMIDASE"/>
    <property type="match status" value="1"/>
</dbReference>
<protein>
    <submittedName>
        <fullName evidence="2">Allophanate hydrolase</fullName>
    </submittedName>
</protein>
<dbReference type="Proteomes" id="UP000198908">
    <property type="component" value="Unassembled WGS sequence"/>
</dbReference>
<reference evidence="3" key="1">
    <citation type="submission" date="2016-09" db="EMBL/GenBank/DDBJ databases">
        <authorList>
            <person name="Varghese N."/>
            <person name="Submissions S."/>
        </authorList>
    </citation>
    <scope>NUCLEOTIDE SEQUENCE [LARGE SCALE GENOMIC DNA]</scope>
    <source>
        <strain evidence="3">TNe-862</strain>
    </source>
</reference>
<keyword evidence="2" id="KW-0378">Hydrolase</keyword>
<dbReference type="Pfam" id="PF01425">
    <property type="entry name" value="Amidase"/>
    <property type="match status" value="1"/>
</dbReference>
<sequence length="474" mass="49995">MSFTGRPDAAMTLSRLSLDFQSLADAYANGAITPVSLIDEIYRRLAARAGDHVWTHVVGHDAARAAAQRIERARRAGASLPLYGIPFGVKDNIDAAGLPTTAGCPAFGYIAERSAPLVARLEAAGAILIGKQNMDHFATGLVGIRSLTGHCRNAFDERYIPGGSSSGSAVAVATGQAAFSIGSDTGGSGRVPAALNNVVGLKPTPGAIETEGMLYCNRSFDVPPVFALTVGDAGRVFDVLTKQDAQSATISSGSAHADARTAFRFGIPREDELRFFGDRDAEAHYRAVVGMLEDLGGEAIGVDYAPFAEAGGLVFGSALVAERWITYGEFAATHRDDVHPAVYDAIVAARKYDAADAFRALYRQHALRGRALRVFDDIDVLALPTAGTIYRCDEVERDPVSLNANMGYYTYFANPLGLAAISVPAGFTARNLPFGLSLVGPASSEKALLSLAARVERQVAGPLGATGLRNETLR</sequence>
<dbReference type="AlphaFoldDB" id="A0A1G6Q9K2"/>
<dbReference type="EMBL" id="FMYQ01000011">
    <property type="protein sequence ID" value="SDC88366.1"/>
    <property type="molecule type" value="Genomic_DNA"/>
</dbReference>
<proteinExistence type="predicted"/>
<dbReference type="SUPFAM" id="SSF75304">
    <property type="entry name" value="Amidase signature (AS) enzymes"/>
    <property type="match status" value="1"/>
</dbReference>
<dbReference type="Gene3D" id="1.20.58.1700">
    <property type="match status" value="1"/>
</dbReference>
<evidence type="ECO:0000259" key="1">
    <source>
        <dbReference type="Pfam" id="PF01425"/>
    </source>
</evidence>
<dbReference type="InterPro" id="IPR023631">
    <property type="entry name" value="Amidase_dom"/>
</dbReference>